<organism evidence="5 6">
    <name type="scientific">Siccibacter colletis</name>
    <dbReference type="NCBI Taxonomy" id="1505757"/>
    <lineage>
        <taxon>Bacteria</taxon>
        <taxon>Pseudomonadati</taxon>
        <taxon>Pseudomonadota</taxon>
        <taxon>Gammaproteobacteria</taxon>
        <taxon>Enterobacterales</taxon>
        <taxon>Enterobacteriaceae</taxon>
        <taxon>Siccibacter</taxon>
    </lineage>
</organism>
<evidence type="ECO:0000259" key="4">
    <source>
        <dbReference type="SMART" id="SM00871"/>
    </source>
</evidence>
<dbReference type="InterPro" id="IPR010499">
    <property type="entry name" value="AraC_E-bd"/>
</dbReference>
<dbReference type="Proteomes" id="UP001156318">
    <property type="component" value="Chromosome"/>
</dbReference>
<dbReference type="SUPFAM" id="SSF55136">
    <property type="entry name" value="Probable bacterial effector-binding domain"/>
    <property type="match status" value="1"/>
</dbReference>
<evidence type="ECO:0000256" key="3">
    <source>
        <dbReference type="HAMAP-Rule" id="MF_01896"/>
    </source>
</evidence>
<dbReference type="Pfam" id="PF06445">
    <property type="entry name" value="GyrI-like"/>
    <property type="match status" value="1"/>
</dbReference>
<feature type="domain" description="AraC effector-binding" evidence="4">
    <location>
        <begin position="1"/>
        <end position="153"/>
    </location>
</feature>
<evidence type="ECO:0000313" key="5">
    <source>
        <dbReference type="EMBL" id="UYU30703.1"/>
    </source>
</evidence>
<name>A0ABY6JA41_9ENTR</name>
<dbReference type="InterPro" id="IPR050908">
    <property type="entry name" value="SmbC-like"/>
</dbReference>
<dbReference type="HAMAP" id="MF_01896">
    <property type="entry name" value="DNA_gyrase_inhibitor"/>
    <property type="match status" value="1"/>
</dbReference>
<evidence type="ECO:0000256" key="2">
    <source>
        <dbReference type="ARBA" id="ARBA00023016"/>
    </source>
</evidence>
<keyword evidence="6" id="KW-1185">Reference proteome</keyword>
<dbReference type="PANTHER" id="PTHR40055">
    <property type="entry name" value="TRANSCRIPTIONAL REGULATOR YGIV-RELATED"/>
    <property type="match status" value="1"/>
</dbReference>
<dbReference type="Gene3D" id="3.20.80.10">
    <property type="entry name" value="Regulatory factor, effector binding domain"/>
    <property type="match status" value="1"/>
</dbReference>
<dbReference type="InterPro" id="IPR011256">
    <property type="entry name" value="Reg_factor_effector_dom_sf"/>
</dbReference>
<dbReference type="EMBL" id="CP074352">
    <property type="protein sequence ID" value="UYU30703.1"/>
    <property type="molecule type" value="Genomic_DNA"/>
</dbReference>
<proteinExistence type="inferred from homology"/>
<comment type="subcellular location">
    <subcellularLocation>
        <location evidence="3">Cytoplasm</location>
    </subcellularLocation>
</comment>
<protein>
    <recommendedName>
        <fullName evidence="3">DNA gyrase inhibitor</fullName>
    </recommendedName>
</protein>
<dbReference type="InterPro" id="IPR029442">
    <property type="entry name" value="GyrI-like"/>
</dbReference>
<keyword evidence="1 3" id="KW-0963">Cytoplasm</keyword>
<evidence type="ECO:0000256" key="1">
    <source>
        <dbReference type="ARBA" id="ARBA00022490"/>
    </source>
</evidence>
<dbReference type="NCBIfam" id="NF007451">
    <property type="entry name" value="PRK10016.1"/>
    <property type="match status" value="1"/>
</dbReference>
<comment type="similarity">
    <text evidence="3">Belongs to the DNA gyrase inhibitor family.</text>
</comment>
<reference evidence="5 6" key="1">
    <citation type="submission" date="2021-05" db="EMBL/GenBank/DDBJ databases">
        <title>Isolation, identification, and the growth promoting effects of Pantoea dispersa strain YSD J2 from the aboveground leaves of Cyperus esculentus L.Var. Sativus.</title>
        <authorList>
            <person name="Wang S."/>
            <person name="Tang X.M."/>
            <person name="Huang Y.N."/>
        </authorList>
    </citation>
    <scope>NUCLEOTIDE SEQUENCE [LARGE SCALE GENOMIC DNA]</scope>
    <source>
        <strain evidence="6">YSD YN2</strain>
    </source>
</reference>
<accession>A0ABY6JA41</accession>
<dbReference type="InterPro" id="IPR024911">
    <property type="entry name" value="SmbC"/>
</dbReference>
<evidence type="ECO:0000313" key="6">
    <source>
        <dbReference type="Proteomes" id="UP001156318"/>
    </source>
</evidence>
<gene>
    <name evidence="3 5" type="primary">sbmC</name>
    <name evidence="5" type="ORF">KFZ77_12580</name>
</gene>
<sequence length="157" mass="17526">MEYNVTAVPARNVAGFHLVGPWEKTVPQGFEQLLMWVETHHLRPDEWIAVYYDNPDCTPPEKLRAATVVSVPEGFAIPENSVGVIHTEITGGQYAVARARVQDGDFGKPWLLFFNSLLGDASVMPAPLPCFEIYLNDGKADGFWDIEMHIPVTEKVD</sequence>
<comment type="subunit">
    <text evidence="3">Interacts with DNA gyrase.</text>
</comment>
<comment type="function">
    <text evidence="3">Inhibits the supercoiling activity of DNA gyrase. Acts by inhibiting DNA gyrase at an early step, prior to (or at the step of) binding of DNA by the gyrase. It protects cells against toxins that target DNA gyrase, by inhibiting activity of these toxins and reducing the formation of lethal double-strand breaks in the cell.</text>
</comment>
<dbReference type="RefSeq" id="WP_031520903.1">
    <property type="nucleotide sequence ID" value="NZ_CP074352.1"/>
</dbReference>
<dbReference type="SMART" id="SM00871">
    <property type="entry name" value="AraC_E_bind"/>
    <property type="match status" value="1"/>
</dbReference>
<dbReference type="PANTHER" id="PTHR40055:SF2">
    <property type="entry name" value="DNA GYRASE INHIBITOR"/>
    <property type="match status" value="1"/>
</dbReference>
<keyword evidence="2 3" id="KW-0346">Stress response</keyword>